<dbReference type="GO" id="GO:0003918">
    <property type="term" value="F:DNA topoisomerase type II (double strand cut, ATP-hydrolyzing) activity"/>
    <property type="evidence" value="ECO:0007669"/>
    <property type="project" value="UniProtKB-UniRule"/>
</dbReference>
<dbReference type="OrthoDB" id="276498at2759"/>
<dbReference type="GO" id="GO:0000712">
    <property type="term" value="P:resolution of meiotic recombination intermediates"/>
    <property type="evidence" value="ECO:0007669"/>
    <property type="project" value="TreeGrafter"/>
</dbReference>
<accession>A0A238BVT3</accession>
<keyword evidence="5" id="KW-0479">Metal-binding</keyword>
<keyword evidence="8" id="KW-0460">Magnesium</keyword>
<dbReference type="Gene3D" id="3.40.50.670">
    <property type="match status" value="2"/>
</dbReference>
<evidence type="ECO:0000259" key="14">
    <source>
        <dbReference type="PROSITE" id="PS52040"/>
    </source>
</evidence>
<gene>
    <name evidence="15" type="ORF">X798_03403</name>
</gene>
<dbReference type="GO" id="GO:0005524">
    <property type="term" value="F:ATP binding"/>
    <property type="evidence" value="ECO:0007669"/>
    <property type="project" value="UniProtKB-UniRule"/>
</dbReference>
<dbReference type="SUPFAM" id="SSF55874">
    <property type="entry name" value="ATPase domain of HSP90 chaperone/DNA topoisomerase II/histidine kinase"/>
    <property type="match status" value="1"/>
</dbReference>
<dbReference type="GO" id="GO:0006265">
    <property type="term" value="P:DNA topological change"/>
    <property type="evidence" value="ECO:0007669"/>
    <property type="project" value="UniProtKB-UniRule"/>
</dbReference>
<dbReference type="GO" id="GO:0000819">
    <property type="term" value="P:sister chromatid segregation"/>
    <property type="evidence" value="ECO:0007669"/>
    <property type="project" value="TreeGrafter"/>
</dbReference>
<keyword evidence="11 12" id="KW-0413">Isomerase</keyword>
<dbReference type="Pfam" id="PF16898">
    <property type="entry name" value="TOPRIM_C"/>
    <property type="match status" value="1"/>
</dbReference>
<evidence type="ECO:0000313" key="16">
    <source>
        <dbReference type="Proteomes" id="UP000242913"/>
    </source>
</evidence>
<comment type="subunit">
    <text evidence="13">Homodimer.</text>
</comment>
<dbReference type="SUPFAM" id="SSF54211">
    <property type="entry name" value="Ribosomal protein S5 domain 2-like"/>
    <property type="match status" value="1"/>
</dbReference>
<dbReference type="InterPro" id="IPR031660">
    <property type="entry name" value="TOPRIM_C"/>
</dbReference>
<dbReference type="InterPro" id="IPR013760">
    <property type="entry name" value="Topo_IIA-like_dom_sf"/>
</dbReference>
<dbReference type="InterPro" id="IPR013758">
    <property type="entry name" value="Topo_IIA_A/C_ab"/>
</dbReference>
<dbReference type="PRINTS" id="PR01158">
    <property type="entry name" value="TOPISMRASEII"/>
</dbReference>
<keyword evidence="10 12" id="KW-0238">DNA-binding</keyword>
<comment type="catalytic activity">
    <reaction evidence="1 12 13">
        <text>ATP-dependent breakage, passage and rejoining of double-stranded DNA.</text>
        <dbReference type="EC" id="5.6.2.2"/>
    </reaction>
</comment>
<dbReference type="InterPro" id="IPR014721">
    <property type="entry name" value="Ribsml_uS5_D2-typ_fold_subgr"/>
</dbReference>
<dbReference type="InterPro" id="IPR002205">
    <property type="entry name" value="Topo_IIA_dom_A"/>
</dbReference>
<dbReference type="Gene3D" id="1.10.268.10">
    <property type="entry name" value="Topoisomerase, domain 3"/>
    <property type="match status" value="1"/>
</dbReference>
<evidence type="ECO:0000256" key="4">
    <source>
        <dbReference type="ARBA" id="ARBA00011080"/>
    </source>
</evidence>
<dbReference type="EMBL" id="KZ269993">
    <property type="protein sequence ID" value="OZC09447.1"/>
    <property type="molecule type" value="Genomic_DNA"/>
</dbReference>
<dbReference type="Proteomes" id="UP000242913">
    <property type="component" value="Unassembled WGS sequence"/>
</dbReference>
<dbReference type="AlphaFoldDB" id="A0A238BVT3"/>
<evidence type="ECO:0000256" key="3">
    <source>
        <dbReference type="ARBA" id="ARBA00001946"/>
    </source>
</evidence>
<evidence type="ECO:0000256" key="13">
    <source>
        <dbReference type="RuleBase" id="RU362094"/>
    </source>
</evidence>
<dbReference type="Gene3D" id="3.30.1360.40">
    <property type="match status" value="1"/>
</dbReference>
<organism evidence="15 16">
    <name type="scientific">Onchocerca flexuosa</name>
    <dbReference type="NCBI Taxonomy" id="387005"/>
    <lineage>
        <taxon>Eukaryota</taxon>
        <taxon>Metazoa</taxon>
        <taxon>Ecdysozoa</taxon>
        <taxon>Nematoda</taxon>
        <taxon>Chromadorea</taxon>
        <taxon>Rhabditida</taxon>
        <taxon>Spirurina</taxon>
        <taxon>Spiruromorpha</taxon>
        <taxon>Filarioidea</taxon>
        <taxon>Onchocercidae</taxon>
        <taxon>Onchocerca</taxon>
    </lineage>
</organism>
<comment type="function">
    <text evidence="13">Control of topological states of DNA by transient breakage and subsequent rejoining of DNA strands. Topoisomerase II makes double-strand breaks.</text>
</comment>
<keyword evidence="6 13" id="KW-0547">Nucleotide-binding</keyword>
<comment type="cofactor">
    <cofactor evidence="2">
        <name>Ca(2+)</name>
        <dbReference type="ChEBI" id="CHEBI:29108"/>
    </cofactor>
</comment>
<dbReference type="InterPro" id="IPR036890">
    <property type="entry name" value="HATPase_C_sf"/>
</dbReference>
<dbReference type="InterPro" id="IPR018522">
    <property type="entry name" value="TopoIIA_CS"/>
</dbReference>
<dbReference type="SMART" id="SM00434">
    <property type="entry name" value="TOP4c"/>
    <property type="match status" value="1"/>
</dbReference>
<dbReference type="InterPro" id="IPR001154">
    <property type="entry name" value="TopoII_euk"/>
</dbReference>
<evidence type="ECO:0000256" key="2">
    <source>
        <dbReference type="ARBA" id="ARBA00001913"/>
    </source>
</evidence>
<dbReference type="InterPro" id="IPR001241">
    <property type="entry name" value="Topo_IIA"/>
</dbReference>
<evidence type="ECO:0000256" key="8">
    <source>
        <dbReference type="ARBA" id="ARBA00022842"/>
    </source>
</evidence>
<feature type="domain" description="Topo IIA-type catalytic" evidence="14">
    <location>
        <begin position="432"/>
        <end position="847"/>
    </location>
</feature>
<dbReference type="Gene3D" id="3.90.199.10">
    <property type="entry name" value="Topoisomerase II, domain 5"/>
    <property type="match status" value="1"/>
</dbReference>
<keyword evidence="9 12" id="KW-0799">Topoisomerase</keyword>
<reference evidence="15 16" key="1">
    <citation type="submission" date="2015-12" db="EMBL/GenBank/DDBJ databases">
        <title>Draft genome of the nematode, Onchocerca flexuosa.</title>
        <authorList>
            <person name="Mitreva M."/>
        </authorList>
    </citation>
    <scope>NUCLEOTIDE SEQUENCE [LARGE SCALE GENOMIC DNA]</scope>
    <source>
        <strain evidence="15">Red Deer</strain>
    </source>
</reference>
<dbReference type="Gene3D" id="3.30.230.10">
    <property type="match status" value="1"/>
</dbReference>
<evidence type="ECO:0000256" key="5">
    <source>
        <dbReference type="ARBA" id="ARBA00022723"/>
    </source>
</evidence>
<dbReference type="GO" id="GO:0005634">
    <property type="term" value="C:nucleus"/>
    <property type="evidence" value="ECO:0007669"/>
    <property type="project" value="TreeGrafter"/>
</dbReference>
<keyword evidence="7 13" id="KW-0067">ATP-binding</keyword>
<dbReference type="InterPro" id="IPR013757">
    <property type="entry name" value="Topo_IIA_A_a_sf"/>
</dbReference>
<keyword evidence="16" id="KW-1185">Reference proteome</keyword>
<dbReference type="EC" id="5.6.2.2" evidence="13"/>
<dbReference type="PANTHER" id="PTHR10169">
    <property type="entry name" value="DNA TOPOISOMERASE/GYRASE"/>
    <property type="match status" value="1"/>
</dbReference>
<proteinExistence type="inferred from homology"/>
<feature type="active site" description="O-(5'-phospho-DNA)-tyrosine intermediate" evidence="12">
    <location>
        <position position="504"/>
    </location>
</feature>
<evidence type="ECO:0000256" key="11">
    <source>
        <dbReference type="ARBA" id="ARBA00023235"/>
    </source>
</evidence>
<comment type="cofactor">
    <cofactor evidence="3">
        <name>Mg(2+)</name>
        <dbReference type="ChEBI" id="CHEBI:18420"/>
    </cofactor>
</comment>
<comment type="similarity">
    <text evidence="4 13">Belongs to the type II topoisomerase family.</text>
</comment>
<evidence type="ECO:0000256" key="12">
    <source>
        <dbReference type="PROSITE-ProRule" id="PRU01384"/>
    </source>
</evidence>
<dbReference type="Pfam" id="PF00204">
    <property type="entry name" value="DNA_gyraseB"/>
    <property type="match status" value="1"/>
</dbReference>
<evidence type="ECO:0000256" key="6">
    <source>
        <dbReference type="ARBA" id="ARBA00022741"/>
    </source>
</evidence>
<evidence type="ECO:0000256" key="1">
    <source>
        <dbReference type="ARBA" id="ARBA00000185"/>
    </source>
</evidence>
<sequence length="861" mass="98777">MNDVDDPIITNVGTNAVDYTCVTFKPDLSKFKLSILDENTIEVMVRRTVDIAGTLDSVHVFLNGTKIEVSGFEDYVKLFSTNISENVTNSTIPFYCNVNDRWQIAVALSDIGYQQISFVNNISTLKIKNRLHVFVNSLIENPAFESQSKEYLTTSVKNFGSTCIIPESFYENFLTNSDIIHHLLCDINQQHTASLNHSMKRSLWDLSKLEDATDAGTKNGYNCTLIVTEGDSAKALAVAGLVVVGRKQYGVFPIRGKLANVRGMDAKLDPDGSHIKGLIVNFLHMYWPSLLKANYVNYFITPLLKAKRGSDVKSFYSTKDYERWRAENPDSVKYSIKYYKGLGTSSAKEAREYFTDIERHTIRFIYDGKASDESIDLAFAKNKADDRKIWIAENSKLMLSTTTDSSCNEKTFSEFVNKELVEYSQLDLRRSLPNIMDGLKPSQRKVLFTMFERYERGEVRESLVNTIVRLAQDFVGSNNLNLLLPLGQFGTRLAGGEDAASARYIYTSLSPLARAIFPRSDDKVLKYLMEENILIEPEWYCPIIPMILINGAEGIGTGWATKILPRCTREVINNVQRLIDGRSLQNMLPHFRNFQGTIEETSPYQYIITGKVSYRRLRSGLKATITELPVGIWNNKYKEKVLDFVIKNGLIRNYEELHTESNVHFILHVIDKPLISDKKQIKILNRLLKLRSAASENSMILFDEKNALRKYNSMEDIFQEFFEVRRQKYMERKEYELKAMGQKLKFTENQVRFVNAIIDGEIIIEKKNRAEIIIQLAEKGFDSNPMKMKTSLNGSRISPDFAYLLDMPLCRLSNEEILILQEKRNELWRQFEALKSTTWKSLWSMDLNVLSTALDKEERKM</sequence>
<evidence type="ECO:0000256" key="7">
    <source>
        <dbReference type="ARBA" id="ARBA00022840"/>
    </source>
</evidence>
<dbReference type="SMART" id="SM00433">
    <property type="entry name" value="TOP2c"/>
    <property type="match status" value="1"/>
</dbReference>
<dbReference type="InterPro" id="IPR050634">
    <property type="entry name" value="DNA_Topoisomerase_II"/>
</dbReference>
<dbReference type="FunFam" id="3.40.50.670:FF:000001">
    <property type="entry name" value="DNA topoisomerase 2"/>
    <property type="match status" value="1"/>
</dbReference>
<evidence type="ECO:0000313" key="15">
    <source>
        <dbReference type="EMBL" id="OZC09447.1"/>
    </source>
</evidence>
<dbReference type="PROSITE" id="PS52040">
    <property type="entry name" value="TOPO_IIA"/>
    <property type="match status" value="1"/>
</dbReference>
<dbReference type="GO" id="GO:0003677">
    <property type="term" value="F:DNA binding"/>
    <property type="evidence" value="ECO:0007669"/>
    <property type="project" value="UniProtKB-UniRule"/>
</dbReference>
<evidence type="ECO:0000256" key="10">
    <source>
        <dbReference type="ARBA" id="ARBA00023125"/>
    </source>
</evidence>
<dbReference type="PROSITE" id="PS00177">
    <property type="entry name" value="TOPOISOMERASE_II"/>
    <property type="match status" value="1"/>
</dbReference>
<evidence type="ECO:0000256" key="9">
    <source>
        <dbReference type="ARBA" id="ARBA00023029"/>
    </source>
</evidence>
<dbReference type="InterPro" id="IPR013506">
    <property type="entry name" value="Topo_IIA_bsu_dom2"/>
</dbReference>
<dbReference type="InterPro" id="IPR020568">
    <property type="entry name" value="Ribosomal_Su5_D2-typ_SF"/>
</dbReference>
<dbReference type="InterPro" id="IPR013759">
    <property type="entry name" value="Topo_IIA_B_C"/>
</dbReference>
<dbReference type="Pfam" id="PF00521">
    <property type="entry name" value="DNA_topoisoIV"/>
    <property type="match status" value="1"/>
</dbReference>
<dbReference type="SUPFAM" id="SSF56719">
    <property type="entry name" value="Type II DNA topoisomerase"/>
    <property type="match status" value="1"/>
</dbReference>
<dbReference type="Gene3D" id="3.30.565.10">
    <property type="entry name" value="Histidine kinase-like ATPase, C-terminal domain"/>
    <property type="match status" value="1"/>
</dbReference>
<name>A0A238BVT3_9BILA</name>
<dbReference type="GO" id="GO:0046872">
    <property type="term" value="F:metal ion binding"/>
    <property type="evidence" value="ECO:0007669"/>
    <property type="project" value="UniProtKB-KW"/>
</dbReference>
<protein>
    <recommendedName>
        <fullName evidence="13">DNA topoisomerase 2</fullName>
        <ecNumber evidence="13">5.6.2.2</ecNumber>
    </recommendedName>
</protein>
<dbReference type="PANTHER" id="PTHR10169:SF38">
    <property type="entry name" value="DNA TOPOISOMERASE 2"/>
    <property type="match status" value="1"/>
</dbReference>